<evidence type="ECO:0000313" key="2">
    <source>
        <dbReference type="Proteomes" id="UP000225706"/>
    </source>
</evidence>
<organism evidence="1 2">
    <name type="scientific">Stylophora pistillata</name>
    <name type="common">Smooth cauliflower coral</name>
    <dbReference type="NCBI Taxonomy" id="50429"/>
    <lineage>
        <taxon>Eukaryota</taxon>
        <taxon>Metazoa</taxon>
        <taxon>Cnidaria</taxon>
        <taxon>Anthozoa</taxon>
        <taxon>Hexacorallia</taxon>
        <taxon>Scleractinia</taxon>
        <taxon>Astrocoeniina</taxon>
        <taxon>Pocilloporidae</taxon>
        <taxon>Stylophora</taxon>
    </lineage>
</organism>
<dbReference type="EMBL" id="LSMT01002479">
    <property type="protein sequence ID" value="PFX11454.1"/>
    <property type="molecule type" value="Genomic_DNA"/>
</dbReference>
<dbReference type="AlphaFoldDB" id="A0A2B4QZ03"/>
<dbReference type="Proteomes" id="UP000225706">
    <property type="component" value="Unassembled WGS sequence"/>
</dbReference>
<keyword evidence="2" id="KW-1185">Reference proteome</keyword>
<comment type="caution">
    <text evidence="1">The sequence shown here is derived from an EMBL/GenBank/DDBJ whole genome shotgun (WGS) entry which is preliminary data.</text>
</comment>
<reference evidence="2" key="1">
    <citation type="journal article" date="2017" name="bioRxiv">
        <title>Comparative analysis of the genomes of Stylophora pistillata and Acropora digitifera provides evidence for extensive differences between species of corals.</title>
        <authorList>
            <person name="Voolstra C.R."/>
            <person name="Li Y."/>
            <person name="Liew Y.J."/>
            <person name="Baumgarten S."/>
            <person name="Zoccola D."/>
            <person name="Flot J.-F."/>
            <person name="Tambutte S."/>
            <person name="Allemand D."/>
            <person name="Aranda M."/>
        </authorList>
    </citation>
    <scope>NUCLEOTIDE SEQUENCE [LARGE SCALE GENOMIC DNA]</scope>
</reference>
<name>A0A2B4QZ03_STYPI</name>
<protein>
    <submittedName>
        <fullName evidence="1">Uncharacterized protein</fullName>
    </submittedName>
</protein>
<proteinExistence type="predicted"/>
<gene>
    <name evidence="1" type="ORF">AWC38_SpisGene24810</name>
</gene>
<sequence length="158" mass="17457">MPAEAHRGILGTDHGQEGVMGMVHRLLMITIQVAAGAVFTPVEEVQRALVVPWDMVERVVKDFFRVEWVEGPYMTLSWVALEEVVVLTGMQQAQEEEADTPGGAVEIMNSIPVGAEEGPTTLEKISKVNVVIMQMAMVGSPLHCCNRDHTCEFHKPYI</sequence>
<evidence type="ECO:0000313" key="1">
    <source>
        <dbReference type="EMBL" id="PFX11454.1"/>
    </source>
</evidence>
<accession>A0A2B4QZ03</accession>